<dbReference type="EMBL" id="CP021109">
    <property type="protein sequence ID" value="ARP86679.1"/>
    <property type="molecule type" value="Genomic_DNA"/>
</dbReference>
<dbReference type="Pfam" id="PF01144">
    <property type="entry name" value="CoA_trans"/>
    <property type="match status" value="1"/>
</dbReference>
<dbReference type="SUPFAM" id="SSF100950">
    <property type="entry name" value="NagB/RpiA/CoA transferase-like"/>
    <property type="match status" value="1"/>
</dbReference>
<proteinExistence type="inferred from homology"/>
<dbReference type="GO" id="GO:0008410">
    <property type="term" value="F:CoA-transferase activity"/>
    <property type="evidence" value="ECO:0007669"/>
    <property type="project" value="InterPro"/>
</dbReference>
<name>A0A1W6Z0M6_9BORD</name>
<comment type="similarity">
    <text evidence="1">Belongs to the 3-oxoacid CoA-transferase subunit A family.</text>
</comment>
<dbReference type="InterPro" id="IPR037171">
    <property type="entry name" value="NagB/RpiA_transferase-like"/>
</dbReference>
<dbReference type="InterPro" id="IPR004163">
    <property type="entry name" value="CoA_transf_BS"/>
</dbReference>
<dbReference type="PANTHER" id="PTHR13707">
    <property type="entry name" value="KETOACID-COENZYME A TRANSFERASE"/>
    <property type="match status" value="1"/>
</dbReference>
<evidence type="ECO:0000256" key="2">
    <source>
        <dbReference type="ARBA" id="ARBA00022679"/>
    </source>
</evidence>
<dbReference type="NCBIfam" id="TIGR02429">
    <property type="entry name" value="pcaI_scoA_fam"/>
    <property type="match status" value="1"/>
</dbReference>
<dbReference type="InterPro" id="IPR012792">
    <property type="entry name" value="3-oxoacid_CoA-transf_A"/>
</dbReference>
<protein>
    <submittedName>
        <fullName evidence="3">3-oxoadipate CoA-transferase</fullName>
    </submittedName>
</protein>
<gene>
    <name evidence="3" type="ORF">CAL13_11005</name>
</gene>
<reference evidence="3 4" key="1">
    <citation type="submission" date="2017-05" db="EMBL/GenBank/DDBJ databases">
        <title>Complete and WGS of Bordetella genogroups.</title>
        <authorList>
            <person name="Spilker T."/>
            <person name="LiPuma J."/>
        </authorList>
    </citation>
    <scope>NUCLEOTIDE SEQUENCE [LARGE SCALE GENOMIC DNA]</scope>
    <source>
        <strain evidence="3 4">AU17164</strain>
    </source>
</reference>
<evidence type="ECO:0000313" key="4">
    <source>
        <dbReference type="Proteomes" id="UP000194139"/>
    </source>
</evidence>
<keyword evidence="4" id="KW-1185">Reference proteome</keyword>
<organism evidence="3 4">
    <name type="scientific">Bordetella genomosp. 9</name>
    <dbReference type="NCBI Taxonomy" id="1416803"/>
    <lineage>
        <taxon>Bacteria</taxon>
        <taxon>Pseudomonadati</taxon>
        <taxon>Pseudomonadota</taxon>
        <taxon>Betaproteobacteria</taxon>
        <taxon>Burkholderiales</taxon>
        <taxon>Alcaligenaceae</taxon>
        <taxon>Bordetella</taxon>
    </lineage>
</organism>
<dbReference type="AlphaFoldDB" id="A0A1W6Z0M6"/>
<accession>A0A1W6Z0M6</accession>
<dbReference type="InterPro" id="IPR004165">
    <property type="entry name" value="CoA_trans_fam_I"/>
</dbReference>
<dbReference type="PANTHER" id="PTHR13707:SF60">
    <property type="entry name" value="ACETATE COA-TRANSFERASE SUBUNIT ALPHA"/>
    <property type="match status" value="1"/>
</dbReference>
<keyword evidence="2 3" id="KW-0808">Transferase</keyword>
<dbReference type="Proteomes" id="UP000194139">
    <property type="component" value="Chromosome"/>
</dbReference>
<dbReference type="SMART" id="SM00882">
    <property type="entry name" value="CoA_trans"/>
    <property type="match status" value="1"/>
</dbReference>
<dbReference type="PROSITE" id="PS01273">
    <property type="entry name" value="COA_TRANSF_1"/>
    <property type="match status" value="1"/>
</dbReference>
<dbReference type="Gene3D" id="3.40.1080.10">
    <property type="entry name" value="Glutaconate Coenzyme A-transferase"/>
    <property type="match status" value="1"/>
</dbReference>
<sequence>MIDKIVPSITEALQVIPDGATILVGGFGEAGIPFELLHALRDLGRRDLTIVSNNAGTLQTGIAALIAANRVRKIICSHPRPPNAEVFAQAYRAGRVQLEVVPQGTLAERLRAAGAGLGPFFTPTGYGTRLAQGKETRVVDGVGYVLEQPLPGDFALIKAHRGDRWGNLTYRWAARNFNPVMCMAARHAIAQVDHVAELGELPPEHVMTPGIFVKTVVPIAARDTTPAPTAQGNA</sequence>
<evidence type="ECO:0000313" key="3">
    <source>
        <dbReference type="EMBL" id="ARP86679.1"/>
    </source>
</evidence>
<evidence type="ECO:0000256" key="1">
    <source>
        <dbReference type="ARBA" id="ARBA00005612"/>
    </source>
</evidence>
<dbReference type="OrthoDB" id="9777193at2"/>
<dbReference type="RefSeq" id="WP_086057434.1">
    <property type="nucleotide sequence ID" value="NZ_CP021109.1"/>
</dbReference>